<feature type="domain" description="PLAT" evidence="3">
    <location>
        <begin position="2021"/>
        <end position="2136"/>
    </location>
</feature>
<feature type="domain" description="PLAT" evidence="3">
    <location>
        <begin position="2284"/>
        <end position="2408"/>
    </location>
</feature>
<dbReference type="PANTHER" id="PTHR45901">
    <property type="entry name" value="PROTEIN CBG12474"/>
    <property type="match status" value="1"/>
</dbReference>
<feature type="compositionally biased region" description="Polar residues" evidence="2">
    <location>
        <begin position="74"/>
        <end position="85"/>
    </location>
</feature>
<evidence type="ECO:0000313" key="5">
    <source>
        <dbReference type="Proteomes" id="UP000594262"/>
    </source>
</evidence>
<dbReference type="PROSITE" id="PS50095">
    <property type="entry name" value="PLAT"/>
    <property type="match status" value="17"/>
</dbReference>
<feature type="domain" description="PLAT" evidence="3">
    <location>
        <begin position="1241"/>
        <end position="1359"/>
    </location>
</feature>
<dbReference type="OrthoDB" id="5322100at2759"/>
<accession>A0A7M5WIZ9</accession>
<feature type="domain" description="PLAT" evidence="3">
    <location>
        <begin position="1687"/>
        <end position="1805"/>
    </location>
</feature>
<feature type="domain" description="PLAT" evidence="3">
    <location>
        <begin position="808"/>
        <end position="926"/>
    </location>
</feature>
<feature type="domain" description="PLAT" evidence="3">
    <location>
        <begin position="681"/>
        <end position="796"/>
    </location>
</feature>
<feature type="compositionally biased region" description="Acidic residues" evidence="2">
    <location>
        <begin position="1184"/>
        <end position="1197"/>
    </location>
</feature>
<name>A0A7M5WIZ9_9CNID</name>
<dbReference type="InterPro" id="IPR001024">
    <property type="entry name" value="PLAT/LH2_dom"/>
</dbReference>
<dbReference type="SMART" id="SM00308">
    <property type="entry name" value="LH2"/>
    <property type="match status" value="15"/>
</dbReference>
<feature type="domain" description="PLAT" evidence="3">
    <location>
        <begin position="2149"/>
        <end position="2267"/>
    </location>
</feature>
<feature type="region of interest" description="Disordered" evidence="2">
    <location>
        <begin position="28"/>
        <end position="100"/>
    </location>
</feature>
<feature type="domain" description="PLAT" evidence="3">
    <location>
        <begin position="937"/>
        <end position="1055"/>
    </location>
</feature>
<dbReference type="Gene3D" id="2.40.180.10">
    <property type="entry name" value="Catalase core domain"/>
    <property type="match status" value="14"/>
</dbReference>
<dbReference type="InterPro" id="IPR052970">
    <property type="entry name" value="Inner_ear_hair_cell_LOXHD"/>
</dbReference>
<dbReference type="Gene3D" id="2.60.60.20">
    <property type="entry name" value="PLAT/LH2 domain"/>
    <property type="match status" value="3"/>
</dbReference>
<dbReference type="SUPFAM" id="SSF49723">
    <property type="entry name" value="Lipase/lipooxygenase domain (PLAT/LH2 domain)"/>
    <property type="match status" value="17"/>
</dbReference>
<dbReference type="RefSeq" id="XP_066923426.1">
    <property type="nucleotide sequence ID" value="XM_067067325.1"/>
</dbReference>
<feature type="region of interest" description="Disordered" evidence="2">
    <location>
        <begin position="1155"/>
        <end position="1197"/>
    </location>
</feature>
<dbReference type="GeneID" id="136810724"/>
<evidence type="ECO:0000259" key="3">
    <source>
        <dbReference type="PROSITE" id="PS50095"/>
    </source>
</evidence>
<organism evidence="4 5">
    <name type="scientific">Clytia hemisphaerica</name>
    <dbReference type="NCBI Taxonomy" id="252671"/>
    <lineage>
        <taxon>Eukaryota</taxon>
        <taxon>Metazoa</taxon>
        <taxon>Cnidaria</taxon>
        <taxon>Hydrozoa</taxon>
        <taxon>Hydroidolina</taxon>
        <taxon>Leptothecata</taxon>
        <taxon>Obeliida</taxon>
        <taxon>Clytiidae</taxon>
        <taxon>Clytia</taxon>
    </lineage>
</organism>
<dbReference type="EnsemblMetazoa" id="CLYHEMT003044.1">
    <property type="protein sequence ID" value="CLYHEMP003044.1"/>
    <property type="gene ID" value="CLYHEMG003044"/>
</dbReference>
<sequence length="2546" mass="287603">MASSEAMKTLLSDDVPYRARRPMTAMNNRTSYNNSMQNRRPVTGHHCSRDVNPPWINPNAVPTGPKKKFRTSIKTRPIQSRTSQGAPYASRVKSSNSNYDQPKVVNGKVFTKPDYNSLDDPYLNDYFARKLGQLPKLTDKKKKSKSRKRDKSVYIAYSVTVITGDKRNAGTNANVFINLRGTLGRINKQHLMKELDADAMEIDDDETFQFKRATSERFTVSGVDIGDLISVEIEHDGVERNQSWFLEEVSVKKYETKQTWVLPCKKWLSLYEDDCQVKRILKPLPPEQARPERVVYEVEVLTGDVRGAGTDAHVFITIYGERGNTGRVQLVNRNVDTFERSRTDLFKIKVKYLGKLQRILIEHDNTGFAAGWFLDRVTITNSDSPKEKWYFVCNKWLSKDDGDGEISRLVQATKSLDNLATAHKYTISTHTGDVRGAGTDANVFITLFSKDGNSAEMKLNDSKNNFERKKVDTFKVDCPNIGGLTRVRIRHDNKGVAAGWFLDKIVVKDMANNTFEFPCARWLSESEDDGQISRDLVLAGDHENFVPGLLYNLHITTADVRGAGTSAKVYVILYSEDGSLNSGKLWIRNGKSDNFERGRTDLFQVECAEQLSPVHHLTIGHDNSGVGAGWNLEKVILEAPSTGIIQTFFCRQWLADDEGDKLIERDLFEDIDYRKQREKKNFWNTMVTTSDLRGAGTDSNVYFVLYGDKGKSEEIQLENKTDNFERGSVDRFKVDIKDVGIPYKIRIGHDNSKAYSDWHLDKVLLENSSTNERYQFECNRWIGSGEDDGQCVRELPAIGGKGDPFPVIPYEIQVYTGDKRGAGTDANVFLNVFGERGDTGERPLMKSKTNFNKFERKNVDEFILEAVSLSELTSIRVGHDGKNSGAGWFLDKIIVRDPTDGKQFPFLCGRWLASDEDDGQIIRELPVGDTATLLKTTSYHVRVKTGDVRGAGTDANVFIRIFGEIGDTGKLQLRQADNTKDKWERGRTDMFTLEAMDIGKVSKIIIGHDGKGLGAGWFVDSIILDVPSQGQQMKFACNRWLAEDEDDGLIERELYPSEENELTTKVPYEIEVHTGDVRGAGTNSNVFVVLYGKEKKSEEMWLRNKTDNFERGEIDKFKVECEEIGPLTKLRVGHDNKGMGAAWFLDKIIVHRLKPPAKKMSQQNGETKEEKRKKKKKKKRSSSIDEEEVSDKENEEEDDCNVLFPCNRWLAKGEDDGQIIRELIPYDSTGTRARRNTLTALQYDVHVHTGDVRGSGTNSNVFMTIYGDKGDSGERELKKSETHFDKFERNQEDVFKVEAMDLGKVTKVKIRHDNSGLKSSWYLDKIVVMETKSGSEYIFPCNRWLSKTEDDGALSRELVAVDKQEFERRRQRSLQRKQTLKRSASVAGDNIDLEQKAEKTTYNIHVATGDVKGAGTDANVYVYLFGENGDSGMVALKTSKTNSDKFERNQTDTFTVEAIDLGTLKRIKIGHDNKGGFAGWYLDNVVIDAPSVGKKWTFPAGRWLDKGKDDGLLEVELFPLNDREEVYEKHVPYEIVIYTSDISGAGSDSNIFITLYGSGGLTTDELILTDTKKKRKECFNRASMDVFVRELPNIGEQIEKIRIGHDNKGFGAAWHLDKVEVRRLSETEEGAPSSVTHTFLCNRWFAKNEDDGAIVRELVPSKISQEAVDKDGKLAVTEHRVDALQMHNYKICVFTGELKGSGTDANVFITLYGENGDTGERPLTKSETYRDKFEKGHEDIFTIEAADLGYVRKIMIRHDNSNLGSDWYLDRVEIEDVSEGRNFIFSCERWLAKKKEDGKIKRTLYEKGYTGDQNSMRSSMSTMSLADSRHLGASSNSLTSVMTTKSGRSSPSLSRKASVRSTTADKVFENEVKGKLKKAASRTSLTSVMETIPYTVRISTGDKSEHETQASAFIVFIGTEAASDQIDLDLIGKEKFEAGSVETFSVESPDVGDIKKIEFGHDGYQAKDSWYVKHIEIDVPTTGRRYFIPLDCWLGKDKEDGKTSRIFSVDEHKEIEYKPKTPYQVTIYTGDEKGAGTDSELKMTLFGEQGKSEEIALEKDEERFERNSVDLLRLDLEDVGTPTKLKFESNGKGSRPHWLLEKVVFMNLNTEHVTIFQCNDWISKTKGNTKKLIRELGAEVDGKKIVKETTYTINVVTGDKRGCGTDANVFLIIFGQKGNSDELALKDSLTNKDKFERGKTDTFNFSMLSLGQLTKIRIWHDNKYMRAGWFLQGVDIVDDDTQEKYNFPCERWLAKDEDDGSLMRELPCSNSLMAAASKESLAVAGYEVTMVTSDKGNAGSTNNVNLILIDEQGKKSKDILIENKSKLLKRGQTNVVKIASKPLAALKTIMVTLTERKGSTVKNSDGSSKWHLQEMRIKDLEEDVTYIFEHNDWVNLSTSKESKHVRLNCARVEKSRVNTIRELKPVQYELRVYTADVKGSGTDANVHVTLYGENGDTGKRELKKKFRDLFERAQMDDFKIEALDLGPLTKLVIGHDNKGFGAGWMLDHVEITNMADNTMTTFPCNEWLDKKKGDKKIERELFPAKM</sequence>
<dbReference type="PANTHER" id="PTHR45901:SF3">
    <property type="entry name" value="LIPOXYGENASE HOMOLOGY DOMAIN-CONTAINING PROTEIN 1"/>
    <property type="match status" value="1"/>
</dbReference>
<dbReference type="CDD" id="cd01756">
    <property type="entry name" value="PLAT_repeat"/>
    <property type="match status" value="13"/>
</dbReference>
<evidence type="ECO:0000256" key="1">
    <source>
        <dbReference type="PROSITE-ProRule" id="PRU00152"/>
    </source>
</evidence>
<proteinExistence type="predicted"/>
<dbReference type="Pfam" id="PF01477">
    <property type="entry name" value="PLAT"/>
    <property type="match status" value="17"/>
</dbReference>
<feature type="domain" description="PLAT" evidence="3">
    <location>
        <begin position="1892"/>
        <end position="2008"/>
    </location>
</feature>
<feature type="domain" description="PLAT" evidence="3">
    <location>
        <begin position="2426"/>
        <end position="2542"/>
    </location>
</feature>
<dbReference type="Proteomes" id="UP000594262">
    <property type="component" value="Unplaced"/>
</dbReference>
<feature type="domain" description="PLAT" evidence="3">
    <location>
        <begin position="549"/>
        <end position="668"/>
    </location>
</feature>
<keyword evidence="5" id="KW-1185">Reference proteome</keyword>
<evidence type="ECO:0000313" key="4">
    <source>
        <dbReference type="EnsemblMetazoa" id="CLYHEMP003044.1"/>
    </source>
</evidence>
<dbReference type="InterPro" id="IPR036392">
    <property type="entry name" value="PLAT/LH2_dom_sf"/>
</dbReference>
<comment type="caution">
    <text evidence="1">Lacks conserved residue(s) required for the propagation of feature annotation.</text>
</comment>
<feature type="domain" description="PLAT" evidence="3">
    <location>
        <begin position="1400"/>
        <end position="1518"/>
    </location>
</feature>
<feature type="domain" description="PLAT" evidence="3">
    <location>
        <begin position="423"/>
        <end position="537"/>
    </location>
</feature>
<feature type="domain" description="PLAT" evidence="3">
    <location>
        <begin position="1531"/>
        <end position="1659"/>
    </location>
</feature>
<feature type="compositionally biased region" description="Polar residues" evidence="2">
    <location>
        <begin position="28"/>
        <end position="40"/>
    </location>
</feature>
<feature type="domain" description="PLAT" evidence="3">
    <location>
        <begin position="1066"/>
        <end position="1181"/>
    </location>
</feature>
<evidence type="ECO:0000256" key="2">
    <source>
        <dbReference type="SAM" id="MobiDB-lite"/>
    </source>
</evidence>
<protein>
    <recommendedName>
        <fullName evidence="3">PLAT domain-containing protein</fullName>
    </recommendedName>
</protein>
<feature type="compositionally biased region" description="Basic residues" evidence="2">
    <location>
        <begin position="1171"/>
        <end position="1181"/>
    </location>
</feature>
<feature type="domain" description="PLAT" evidence="3">
    <location>
        <begin position="155"/>
        <end position="282"/>
    </location>
</feature>
<feature type="domain" description="PLAT" evidence="3">
    <location>
        <begin position="294"/>
        <end position="411"/>
    </location>
</feature>
<reference evidence="4" key="1">
    <citation type="submission" date="2021-01" db="UniProtKB">
        <authorList>
            <consortium name="EnsemblMetazoa"/>
        </authorList>
    </citation>
    <scope>IDENTIFICATION</scope>
</reference>